<keyword evidence="4" id="KW-0645">Protease</keyword>
<dbReference type="PANTHER" id="PTHR32282">
    <property type="entry name" value="BINDING PROTEIN TRANSPEPTIDASE, PUTATIVE-RELATED"/>
    <property type="match status" value="1"/>
</dbReference>
<comment type="caution">
    <text evidence="17">The sequence shown here is derived from an EMBL/GenBank/DDBJ whole genome shotgun (WGS) entry which is preliminary data.</text>
</comment>
<evidence type="ECO:0000256" key="6">
    <source>
        <dbReference type="ARBA" id="ARBA00022679"/>
    </source>
</evidence>
<keyword evidence="5" id="KW-0328">Glycosyltransferase</keyword>
<evidence type="ECO:0000256" key="11">
    <source>
        <dbReference type="ARBA" id="ARBA00023268"/>
    </source>
</evidence>
<evidence type="ECO:0000256" key="13">
    <source>
        <dbReference type="ARBA" id="ARBA00034000"/>
    </source>
</evidence>
<keyword evidence="7" id="KW-0378">Hydrolase</keyword>
<keyword evidence="18" id="KW-1185">Reference proteome</keyword>
<evidence type="ECO:0000256" key="9">
    <source>
        <dbReference type="ARBA" id="ARBA00022984"/>
    </source>
</evidence>
<comment type="catalytic activity">
    <reaction evidence="13">
        <text>Preferential cleavage: (Ac)2-L-Lys-D-Ala-|-D-Ala. Also transpeptidation of peptidyl-alanyl moieties that are N-acyl substituents of D-alanine.</text>
        <dbReference type="EC" id="3.4.16.4"/>
    </reaction>
</comment>
<evidence type="ECO:0000313" key="17">
    <source>
        <dbReference type="EMBL" id="MCF6136115.1"/>
    </source>
</evidence>
<dbReference type="Proteomes" id="UP001649381">
    <property type="component" value="Unassembled WGS sequence"/>
</dbReference>
<evidence type="ECO:0000256" key="10">
    <source>
        <dbReference type="ARBA" id="ARBA00023136"/>
    </source>
</evidence>
<evidence type="ECO:0000313" key="18">
    <source>
        <dbReference type="Proteomes" id="UP001649381"/>
    </source>
</evidence>
<dbReference type="EMBL" id="JAKIJS010000001">
    <property type="protein sequence ID" value="MCF6136115.1"/>
    <property type="molecule type" value="Genomic_DNA"/>
</dbReference>
<dbReference type="Gene3D" id="1.10.3810.10">
    <property type="entry name" value="Biosynthetic peptidoglycan transglycosylase-like"/>
    <property type="match status" value="1"/>
</dbReference>
<feature type="domain" description="Penicillin-binding protein transpeptidase" evidence="15">
    <location>
        <begin position="328"/>
        <end position="565"/>
    </location>
</feature>
<dbReference type="Pfam" id="PF00912">
    <property type="entry name" value="Transgly"/>
    <property type="match status" value="1"/>
</dbReference>
<dbReference type="PANTHER" id="PTHR32282:SF11">
    <property type="entry name" value="PENICILLIN-BINDING PROTEIN 1B"/>
    <property type="match status" value="1"/>
</dbReference>
<dbReference type="InterPro" id="IPR001264">
    <property type="entry name" value="Glyco_trans_51"/>
</dbReference>
<dbReference type="SUPFAM" id="SSF53955">
    <property type="entry name" value="Lysozyme-like"/>
    <property type="match status" value="1"/>
</dbReference>
<evidence type="ECO:0000256" key="5">
    <source>
        <dbReference type="ARBA" id="ARBA00022676"/>
    </source>
</evidence>
<feature type="domain" description="Glycosyl transferase family 51" evidence="16">
    <location>
        <begin position="43"/>
        <end position="217"/>
    </location>
</feature>
<evidence type="ECO:0000256" key="2">
    <source>
        <dbReference type="ARBA" id="ARBA00022475"/>
    </source>
</evidence>
<protein>
    <submittedName>
        <fullName evidence="17">Penicillin-binding protein</fullName>
    </submittedName>
</protein>
<evidence type="ECO:0000259" key="15">
    <source>
        <dbReference type="Pfam" id="PF00905"/>
    </source>
</evidence>
<keyword evidence="6" id="KW-0808">Transferase</keyword>
<evidence type="ECO:0000259" key="16">
    <source>
        <dbReference type="Pfam" id="PF00912"/>
    </source>
</evidence>
<evidence type="ECO:0000256" key="8">
    <source>
        <dbReference type="ARBA" id="ARBA00022960"/>
    </source>
</evidence>
<keyword evidence="12" id="KW-0961">Cell wall biogenesis/degradation</keyword>
<dbReference type="InterPro" id="IPR012338">
    <property type="entry name" value="Beta-lactam/transpept-like"/>
</dbReference>
<keyword evidence="10" id="KW-0472">Membrane</keyword>
<keyword evidence="9" id="KW-0573">Peptidoglycan synthesis</keyword>
<evidence type="ECO:0000256" key="4">
    <source>
        <dbReference type="ARBA" id="ARBA00022670"/>
    </source>
</evidence>
<dbReference type="Pfam" id="PF00905">
    <property type="entry name" value="Transpeptidase"/>
    <property type="match status" value="1"/>
</dbReference>
<name>A0ABS9GWZ2_9BACL</name>
<dbReference type="RefSeq" id="WP_236330262.1">
    <property type="nucleotide sequence ID" value="NZ_JAKIJS010000001.1"/>
</dbReference>
<keyword evidence="11" id="KW-0511">Multifunctional enzyme</keyword>
<keyword evidence="3" id="KW-0121">Carboxypeptidase</keyword>
<sequence>MFSDNVWTALQQVENPADMIKQHVPIDSTELTQSTTIHAKDGSTFATLYGPEQRTYIPFEEIPSSVINAFIAVEDQHFFEHTGIDGSAIVRSLIVNARSQSTDQGGSTITQQLARNLYLTHTKTYKRKLNEAFYSYRLEKKYSKEKIIELYSNAIYFGNGVYGIETASQYYFGKSVQKLTLAEIALLTGIPNNPNQYEPIKHMDAAIVRQQHVLKKMLENKYINKSDYEQARQEKIKLNIQKAQYRYPDYTSYVIHELKALVKSSEPFDKNYKDASTEAEKAELNKQVDQLVMNLIYEKGVKIETHFDQKMQNEALKGIKRIPTSVEGAFVILDHNNHQINAIVGGRDMEANEFNRAYQAYRQPGSTIKPLLAFAPFLNETKTPLSIPISAAPYCKPSYCPKNSGNAKYSNVSIRKAISQSINTAAVRMVDRVGVEKAFHYLSPFDFQRVLPKDRNISAVLGGFTHGVSPVELTNAYSTFSNNGQYKPSRAIKQVLSLDGNELYQWEDQSQPVWSKQTNDSMRTLLNSVMTSGTGRQANVLHTSFIGGKTGTTNDVKDLWFVGITDRYTAGIWVGKDQPAPIPHIQRSALHLKIWKQVMENITP</sequence>
<dbReference type="InterPro" id="IPR050396">
    <property type="entry name" value="Glycosyltr_51/Transpeptidase"/>
</dbReference>
<comment type="subcellular location">
    <subcellularLocation>
        <location evidence="1">Cell membrane</location>
    </subcellularLocation>
</comment>
<proteinExistence type="predicted"/>
<dbReference type="InterPro" id="IPR001460">
    <property type="entry name" value="PCN-bd_Tpept"/>
</dbReference>
<evidence type="ECO:0000256" key="14">
    <source>
        <dbReference type="ARBA" id="ARBA00049902"/>
    </source>
</evidence>
<accession>A0ABS9GWZ2</accession>
<dbReference type="SUPFAM" id="SSF56601">
    <property type="entry name" value="beta-lactamase/transpeptidase-like"/>
    <property type="match status" value="1"/>
</dbReference>
<dbReference type="InterPro" id="IPR036950">
    <property type="entry name" value="PBP_transglycosylase"/>
</dbReference>
<organism evidence="17 18">
    <name type="scientific">Pseudalkalibacillus berkeleyi</name>
    <dbReference type="NCBI Taxonomy" id="1069813"/>
    <lineage>
        <taxon>Bacteria</taxon>
        <taxon>Bacillati</taxon>
        <taxon>Bacillota</taxon>
        <taxon>Bacilli</taxon>
        <taxon>Bacillales</taxon>
        <taxon>Fictibacillaceae</taxon>
        <taxon>Pseudalkalibacillus</taxon>
    </lineage>
</organism>
<reference evidence="17 18" key="1">
    <citation type="submission" date="2022-01" db="EMBL/GenBank/DDBJ databases">
        <title>Alkalihalobacillus sp. EGI L200015, a novel bacterium isolated from a salt lake sediment.</title>
        <authorList>
            <person name="Gao L."/>
            <person name="Fang B.-Z."/>
            <person name="Li W.-J."/>
        </authorList>
    </citation>
    <scope>NUCLEOTIDE SEQUENCE [LARGE SCALE GENOMIC DNA]</scope>
    <source>
        <strain evidence="17 18">KCTC 12718</strain>
    </source>
</reference>
<evidence type="ECO:0000256" key="7">
    <source>
        <dbReference type="ARBA" id="ARBA00022801"/>
    </source>
</evidence>
<dbReference type="Gene3D" id="3.40.710.10">
    <property type="entry name" value="DD-peptidase/beta-lactamase superfamily"/>
    <property type="match status" value="1"/>
</dbReference>
<evidence type="ECO:0000256" key="1">
    <source>
        <dbReference type="ARBA" id="ARBA00004236"/>
    </source>
</evidence>
<comment type="catalytic activity">
    <reaction evidence="14">
        <text>[GlcNAc-(1-&gt;4)-Mur2Ac(oyl-L-Ala-gamma-D-Glu-L-Lys-D-Ala-D-Ala)](n)-di-trans,octa-cis-undecaprenyl diphosphate + beta-D-GlcNAc-(1-&gt;4)-Mur2Ac(oyl-L-Ala-gamma-D-Glu-L-Lys-D-Ala-D-Ala)-di-trans,octa-cis-undecaprenyl diphosphate = [GlcNAc-(1-&gt;4)-Mur2Ac(oyl-L-Ala-gamma-D-Glu-L-Lys-D-Ala-D-Ala)](n+1)-di-trans,octa-cis-undecaprenyl diphosphate + di-trans,octa-cis-undecaprenyl diphosphate + H(+)</text>
        <dbReference type="Rhea" id="RHEA:23708"/>
        <dbReference type="Rhea" id="RHEA-COMP:9602"/>
        <dbReference type="Rhea" id="RHEA-COMP:9603"/>
        <dbReference type="ChEBI" id="CHEBI:15378"/>
        <dbReference type="ChEBI" id="CHEBI:58405"/>
        <dbReference type="ChEBI" id="CHEBI:60033"/>
        <dbReference type="ChEBI" id="CHEBI:78435"/>
        <dbReference type="EC" id="2.4.99.28"/>
    </reaction>
</comment>
<dbReference type="InterPro" id="IPR023346">
    <property type="entry name" value="Lysozyme-like_dom_sf"/>
</dbReference>
<gene>
    <name evidence="17" type="ORF">L2716_00145</name>
</gene>
<evidence type="ECO:0000256" key="12">
    <source>
        <dbReference type="ARBA" id="ARBA00023316"/>
    </source>
</evidence>
<dbReference type="NCBIfam" id="TIGR02074">
    <property type="entry name" value="PBP_1a_fam"/>
    <property type="match status" value="1"/>
</dbReference>
<keyword evidence="2" id="KW-1003">Cell membrane</keyword>
<keyword evidence="8" id="KW-0133">Cell shape</keyword>
<evidence type="ECO:0000256" key="3">
    <source>
        <dbReference type="ARBA" id="ARBA00022645"/>
    </source>
</evidence>